<evidence type="ECO:0000313" key="2">
    <source>
        <dbReference type="Proteomes" id="UP000000763"/>
    </source>
</evidence>
<dbReference type="InterPro" id="IPR016024">
    <property type="entry name" value="ARM-type_fold"/>
</dbReference>
<organism evidence="1 2">
    <name type="scientific">Oryza sativa subsp. japonica</name>
    <name type="common">Rice</name>
    <dbReference type="NCBI Taxonomy" id="39947"/>
    <lineage>
        <taxon>Eukaryota</taxon>
        <taxon>Viridiplantae</taxon>
        <taxon>Streptophyta</taxon>
        <taxon>Embryophyta</taxon>
        <taxon>Tracheophyta</taxon>
        <taxon>Spermatophyta</taxon>
        <taxon>Magnoliopsida</taxon>
        <taxon>Liliopsida</taxon>
        <taxon>Poales</taxon>
        <taxon>Poaceae</taxon>
        <taxon>BOP clade</taxon>
        <taxon>Oryzoideae</taxon>
        <taxon>Oryzeae</taxon>
        <taxon>Oryzinae</taxon>
        <taxon>Oryza</taxon>
        <taxon>Oryza sativa</taxon>
    </lineage>
</organism>
<dbReference type="GO" id="GO:0007165">
    <property type="term" value="P:signal transduction"/>
    <property type="evidence" value="ECO:0007669"/>
    <property type="project" value="InterPro"/>
</dbReference>
<dbReference type="Pfam" id="PF01603">
    <property type="entry name" value="B56"/>
    <property type="match status" value="1"/>
</dbReference>
<dbReference type="SUPFAM" id="SSF48371">
    <property type="entry name" value="ARM repeat"/>
    <property type="match status" value="1"/>
</dbReference>
<protein>
    <submittedName>
        <fullName evidence="1">Os09g0542700 protein</fullName>
    </submittedName>
</protein>
<dbReference type="InterPro" id="IPR002554">
    <property type="entry name" value="PP2A_B56"/>
</dbReference>
<dbReference type="KEGG" id="dosa:Os09g0542700"/>
<dbReference type="Proteomes" id="UP000000763">
    <property type="component" value="Chromosome 9"/>
</dbReference>
<dbReference type="Gene3D" id="1.25.10.10">
    <property type="entry name" value="Leucine-rich Repeat Variant"/>
    <property type="match status" value="1"/>
</dbReference>
<dbReference type="PANTHER" id="PTHR10257">
    <property type="entry name" value="SERINE/THREONINE PROTEIN PHOSPHATASE 2A PP2A REGULATORY SUBUNIT B"/>
    <property type="match status" value="1"/>
</dbReference>
<dbReference type="PANTHER" id="PTHR10257:SF28">
    <property type="entry name" value="SERINE_THREONINE PROTEIN PHOSPHATASE 2A REGULATORY SUBUNIT"/>
    <property type="match status" value="1"/>
</dbReference>
<evidence type="ECO:0000313" key="1">
    <source>
        <dbReference type="EMBL" id="BAF25737.2"/>
    </source>
</evidence>
<reference evidence="1 2" key="1">
    <citation type="journal article" date="2005" name="Nature">
        <title>The map-based sequence of the rice genome.</title>
        <authorList>
            <consortium name="International rice genome sequencing project (IRGSP)"/>
            <person name="Matsumoto T."/>
            <person name="Wu J."/>
            <person name="Kanamori H."/>
            <person name="Katayose Y."/>
            <person name="Fujisawa M."/>
            <person name="Namiki N."/>
            <person name="Mizuno H."/>
            <person name="Yamamoto K."/>
            <person name="Antonio B.A."/>
            <person name="Baba T."/>
            <person name="Sakata K."/>
            <person name="Nagamura Y."/>
            <person name="Aoki H."/>
            <person name="Arikawa K."/>
            <person name="Arita K."/>
            <person name="Bito T."/>
            <person name="Chiden Y."/>
            <person name="Fujitsuka N."/>
            <person name="Fukunaka R."/>
            <person name="Hamada M."/>
            <person name="Harada C."/>
            <person name="Hayashi A."/>
            <person name="Hijishita S."/>
            <person name="Honda M."/>
            <person name="Hosokawa S."/>
            <person name="Ichikawa Y."/>
            <person name="Idonuma A."/>
            <person name="Iijima M."/>
            <person name="Ikeda M."/>
            <person name="Ikeno M."/>
            <person name="Ito K."/>
            <person name="Ito S."/>
            <person name="Ito T."/>
            <person name="Ito Y."/>
            <person name="Ito Y."/>
            <person name="Iwabuchi A."/>
            <person name="Kamiya K."/>
            <person name="Karasawa W."/>
            <person name="Kurita K."/>
            <person name="Katagiri S."/>
            <person name="Kikuta A."/>
            <person name="Kobayashi H."/>
            <person name="Kobayashi N."/>
            <person name="Machita K."/>
            <person name="Maehara T."/>
            <person name="Masukawa M."/>
            <person name="Mizubayashi T."/>
            <person name="Mukai Y."/>
            <person name="Nagasaki H."/>
            <person name="Nagata Y."/>
            <person name="Naito S."/>
            <person name="Nakashima M."/>
            <person name="Nakama Y."/>
            <person name="Nakamichi Y."/>
            <person name="Nakamura M."/>
            <person name="Meguro A."/>
            <person name="Negishi M."/>
            <person name="Ohta I."/>
            <person name="Ohta T."/>
            <person name="Okamoto M."/>
            <person name="Ono N."/>
            <person name="Saji S."/>
            <person name="Sakaguchi M."/>
            <person name="Sakai K."/>
            <person name="Shibata M."/>
            <person name="Shimokawa T."/>
            <person name="Song J."/>
            <person name="Takazaki Y."/>
            <person name="Terasawa K."/>
            <person name="Tsugane M."/>
            <person name="Tsuji K."/>
            <person name="Ueda S."/>
            <person name="Waki K."/>
            <person name="Yamagata H."/>
            <person name="Yamamoto M."/>
            <person name="Yamamoto S."/>
            <person name="Yamane H."/>
            <person name="Yoshiki S."/>
            <person name="Yoshihara R."/>
            <person name="Yukawa K."/>
            <person name="Zhong H."/>
            <person name="Yano M."/>
            <person name="Yuan Q."/>
            <person name="Ouyang S."/>
            <person name="Liu J."/>
            <person name="Jones K.M."/>
            <person name="Gansberger K."/>
            <person name="Moffat K."/>
            <person name="Hill J."/>
            <person name="Bera J."/>
            <person name="Fadrosh D."/>
            <person name="Jin S."/>
            <person name="Johri S."/>
            <person name="Kim M."/>
            <person name="Overton L."/>
            <person name="Reardon M."/>
            <person name="Tsitrin T."/>
            <person name="Vuong H."/>
            <person name="Weaver B."/>
            <person name="Ciecko A."/>
            <person name="Tallon L."/>
            <person name="Jackson J."/>
            <person name="Pai G."/>
            <person name="Aken S.V."/>
            <person name="Utterback T."/>
            <person name="Reidmuller S."/>
            <person name="Feldblyum T."/>
            <person name="Hsiao J."/>
            <person name="Zismann V."/>
            <person name="Iobst S."/>
            <person name="de Vazeille A.R."/>
            <person name="Buell C.R."/>
            <person name="Ying K."/>
            <person name="Li Y."/>
            <person name="Lu T."/>
            <person name="Huang Y."/>
            <person name="Zhao Q."/>
            <person name="Feng Q."/>
            <person name="Zhang L."/>
            <person name="Zhu J."/>
            <person name="Weng Q."/>
            <person name="Mu J."/>
            <person name="Lu Y."/>
            <person name="Fan D."/>
            <person name="Liu Y."/>
            <person name="Guan J."/>
            <person name="Zhang Y."/>
            <person name="Yu S."/>
            <person name="Liu X."/>
            <person name="Zhang Y."/>
            <person name="Hong G."/>
            <person name="Han B."/>
            <person name="Choisne N."/>
            <person name="Demange N."/>
            <person name="Orjeda G."/>
            <person name="Samain S."/>
            <person name="Cattolico L."/>
            <person name="Pelletier E."/>
            <person name="Couloux A."/>
            <person name="Segurens B."/>
            <person name="Wincker P."/>
            <person name="D'Hont A."/>
            <person name="Scarpelli C."/>
            <person name="Weissenbach J."/>
            <person name="Salanoubat M."/>
            <person name="Quetier F."/>
            <person name="Yu Y."/>
            <person name="Kim H.R."/>
            <person name="Rambo T."/>
            <person name="Currie J."/>
            <person name="Collura K."/>
            <person name="Luo M."/>
            <person name="Yang T."/>
            <person name="Ammiraju J.S.S."/>
            <person name="Engler F."/>
            <person name="Soderlund C."/>
            <person name="Wing R.A."/>
            <person name="Palmer L.E."/>
            <person name="de la Bastide M."/>
            <person name="Spiegel L."/>
            <person name="Nascimento L."/>
            <person name="Zutavern T."/>
            <person name="O'Shaughnessy A."/>
            <person name="Dike S."/>
            <person name="Dedhia N."/>
            <person name="Preston R."/>
            <person name="Balija V."/>
            <person name="McCombie W.R."/>
            <person name="Chow T."/>
            <person name="Chen H."/>
            <person name="Chung M."/>
            <person name="Chen C."/>
            <person name="Shaw J."/>
            <person name="Wu H."/>
            <person name="Hsiao K."/>
            <person name="Chao Y."/>
            <person name="Chu M."/>
            <person name="Cheng C."/>
            <person name="Hour A."/>
            <person name="Lee P."/>
            <person name="Lin S."/>
            <person name="Lin Y."/>
            <person name="Liou J."/>
            <person name="Liu S."/>
            <person name="Hsing Y."/>
            <person name="Raghuvanshi S."/>
            <person name="Mohanty A."/>
            <person name="Bharti A.K."/>
            <person name="Gaur A."/>
            <person name="Gupta V."/>
            <person name="Kumar D."/>
            <person name="Ravi V."/>
            <person name="Vij S."/>
            <person name="Kapur A."/>
            <person name="Khurana P."/>
            <person name="Khurana P."/>
            <person name="Khurana J.P."/>
            <person name="Tyagi A.K."/>
            <person name="Gaikwad K."/>
            <person name="Singh A."/>
            <person name="Dalal V."/>
            <person name="Srivastava S."/>
            <person name="Dixit A."/>
            <person name="Pal A.K."/>
            <person name="Ghazi I.A."/>
            <person name="Yadav M."/>
            <person name="Pandit A."/>
            <person name="Bhargava A."/>
            <person name="Sureshbabu K."/>
            <person name="Batra K."/>
            <person name="Sharma T.R."/>
            <person name="Mohapatra T."/>
            <person name="Singh N.K."/>
            <person name="Messing J."/>
            <person name="Nelson A.B."/>
            <person name="Fuks G."/>
            <person name="Kavchok S."/>
            <person name="Keizer G."/>
            <person name="Linton E."/>
            <person name="Llaca V."/>
            <person name="Song R."/>
            <person name="Tanyolac B."/>
            <person name="Young S."/>
            <person name="Ho-Il K."/>
            <person name="Hahn J.H."/>
            <person name="Sangsakoo G."/>
            <person name="Vanavichit A."/>
            <person name="de Mattos Luiz.A.T."/>
            <person name="Zimmer P.D."/>
            <person name="Malone G."/>
            <person name="Dellagostin O."/>
            <person name="de Oliveira A.C."/>
            <person name="Bevan M."/>
            <person name="Bancroft I."/>
            <person name="Minx P."/>
            <person name="Cordum H."/>
            <person name="Wilson R."/>
            <person name="Cheng Z."/>
            <person name="Jin W."/>
            <person name="Jiang J."/>
            <person name="Leong S.A."/>
            <person name="Iwama H."/>
            <person name="Gojobori T."/>
            <person name="Itoh T."/>
            <person name="Niimura Y."/>
            <person name="Fujii Y."/>
            <person name="Habara T."/>
            <person name="Sakai H."/>
            <person name="Sato Y."/>
            <person name="Wilson G."/>
            <person name="Kumar K."/>
            <person name="McCouch S."/>
            <person name="Juretic N."/>
            <person name="Hoen D."/>
            <person name="Wright S."/>
            <person name="Bruskiewich R."/>
            <person name="Bureau T."/>
            <person name="Miyao A."/>
            <person name="Hirochika H."/>
            <person name="Nishikawa T."/>
            <person name="Kadowaki K."/>
            <person name="Sugiura M."/>
            <person name="Burr B."/>
            <person name="Sasaki T."/>
        </authorList>
    </citation>
    <scope>NUCLEOTIDE SEQUENCE [LARGE SCALE GENOMIC DNA]</scope>
    <source>
        <strain evidence="2">cv. Nipponbare</strain>
    </source>
</reference>
<proteinExistence type="predicted"/>
<gene>
    <name evidence="1" type="ordered locus">Os09g0542700</name>
</gene>
<sequence length="209" mass="22046">MGAAAAEEAVVVVRGAPPPPSSGKRRSTTLLHLFQLEKPDVVVGAMLLPPPSPEPEEDRLITKIESCSRVFTFVDGGGAAGGESGEERDAKTEALGEVLAAVAERALYVWNNERFVAMACAAGPAAMEERILPAFVASMEANLERHWSRCVQQVTASVRALLDRVAPGAYARCAAGLAARLAEADADAAARRARWRRLELAADAGADAK</sequence>
<accession>Q0IZX8</accession>
<name>Q0IZX8_ORYSJ</name>
<dbReference type="GO" id="GO:0000159">
    <property type="term" value="C:protein phosphatase type 2A complex"/>
    <property type="evidence" value="ECO:0007669"/>
    <property type="project" value="InterPro"/>
</dbReference>
<dbReference type="EMBL" id="AP008215">
    <property type="protein sequence ID" value="BAF25737.2"/>
    <property type="molecule type" value="Genomic_DNA"/>
</dbReference>
<dbReference type="GO" id="GO:0019888">
    <property type="term" value="F:protein phosphatase regulator activity"/>
    <property type="evidence" value="ECO:0007669"/>
    <property type="project" value="InterPro"/>
</dbReference>
<dbReference type="AlphaFoldDB" id="Q0IZX8"/>
<reference evidence="2" key="2">
    <citation type="journal article" date="2008" name="Nucleic Acids Res.">
        <title>The rice annotation project database (RAP-DB): 2008 update.</title>
        <authorList>
            <consortium name="The rice annotation project (RAP)"/>
        </authorList>
    </citation>
    <scope>GENOME REANNOTATION</scope>
    <source>
        <strain evidence="2">cv. Nipponbare</strain>
    </source>
</reference>
<dbReference type="InterPro" id="IPR011989">
    <property type="entry name" value="ARM-like"/>
</dbReference>